<protein>
    <submittedName>
        <fullName evidence="4">DUF4124 domain-containing protein</fullName>
    </submittedName>
</protein>
<feature type="region of interest" description="Disordered" evidence="1">
    <location>
        <begin position="147"/>
        <end position="207"/>
    </location>
</feature>
<accession>A0ABW0QKC0</accession>
<feature type="domain" description="DUF4124" evidence="3">
    <location>
        <begin position="16"/>
        <end position="50"/>
    </location>
</feature>
<comment type="caution">
    <text evidence="4">The sequence shown here is derived from an EMBL/GenBank/DDBJ whole genome shotgun (WGS) entry which is preliminary data.</text>
</comment>
<dbReference type="Pfam" id="PF13511">
    <property type="entry name" value="DUF4124"/>
    <property type="match status" value="1"/>
</dbReference>
<feature type="region of interest" description="Disordered" evidence="1">
    <location>
        <begin position="97"/>
        <end position="121"/>
    </location>
</feature>
<name>A0ABW0QKC0_9GAMM</name>
<dbReference type="RefSeq" id="WP_377317998.1">
    <property type="nucleotide sequence ID" value="NZ_JBHSNF010000001.1"/>
</dbReference>
<dbReference type="EMBL" id="JBHSNF010000001">
    <property type="protein sequence ID" value="MFC5525168.1"/>
    <property type="molecule type" value="Genomic_DNA"/>
</dbReference>
<proteinExistence type="predicted"/>
<feature type="compositionally biased region" description="Basic and acidic residues" evidence="1">
    <location>
        <begin position="98"/>
        <end position="119"/>
    </location>
</feature>
<feature type="compositionally biased region" description="Basic and acidic residues" evidence="1">
    <location>
        <begin position="177"/>
        <end position="190"/>
    </location>
</feature>
<evidence type="ECO:0000313" key="5">
    <source>
        <dbReference type="Proteomes" id="UP001596114"/>
    </source>
</evidence>
<evidence type="ECO:0000313" key="4">
    <source>
        <dbReference type="EMBL" id="MFC5525168.1"/>
    </source>
</evidence>
<evidence type="ECO:0000259" key="3">
    <source>
        <dbReference type="Pfam" id="PF13511"/>
    </source>
</evidence>
<dbReference type="Proteomes" id="UP001596114">
    <property type="component" value="Unassembled WGS sequence"/>
</dbReference>
<dbReference type="InterPro" id="IPR025392">
    <property type="entry name" value="DUF4124"/>
</dbReference>
<gene>
    <name evidence="4" type="ORF">ACFPPA_05370</name>
</gene>
<evidence type="ECO:0000256" key="2">
    <source>
        <dbReference type="SAM" id="SignalP"/>
    </source>
</evidence>
<keyword evidence="5" id="KW-1185">Reference proteome</keyword>
<feature type="chain" id="PRO_5046753272" evidence="2">
    <location>
        <begin position="27"/>
        <end position="207"/>
    </location>
</feature>
<feature type="signal peptide" evidence="2">
    <location>
        <begin position="1"/>
        <end position="26"/>
    </location>
</feature>
<keyword evidence="2" id="KW-0732">Signal</keyword>
<evidence type="ECO:0000256" key="1">
    <source>
        <dbReference type="SAM" id="MobiDB-lite"/>
    </source>
</evidence>
<organism evidence="4 5">
    <name type="scientific">Rhodanobacter ginsengisoli</name>
    <dbReference type="NCBI Taxonomy" id="418646"/>
    <lineage>
        <taxon>Bacteria</taxon>
        <taxon>Pseudomonadati</taxon>
        <taxon>Pseudomonadota</taxon>
        <taxon>Gammaproteobacteria</taxon>
        <taxon>Lysobacterales</taxon>
        <taxon>Rhodanobacteraceae</taxon>
        <taxon>Rhodanobacter</taxon>
    </lineage>
</organism>
<reference evidence="5" key="1">
    <citation type="journal article" date="2019" name="Int. J. Syst. Evol. Microbiol.">
        <title>The Global Catalogue of Microorganisms (GCM) 10K type strain sequencing project: providing services to taxonomists for standard genome sequencing and annotation.</title>
        <authorList>
            <consortium name="The Broad Institute Genomics Platform"/>
            <consortium name="The Broad Institute Genome Sequencing Center for Infectious Disease"/>
            <person name="Wu L."/>
            <person name="Ma J."/>
        </authorList>
    </citation>
    <scope>NUCLEOTIDE SEQUENCE [LARGE SCALE GENOMIC DNA]</scope>
    <source>
        <strain evidence="5">CGMCC 1.16619</strain>
    </source>
</reference>
<sequence length="207" mass="23465">MKTSRPGMRFLAVTVLLLAGASPAMAQNIYKCSQAGTVAYTDHPCPGGKGELLHKADDGEIIDQYLRLGQQDRARQYADARHLEALFKERLAAYQQDMEEKAQHQQDEMLAEQQREEQARQQTLAEQAASREQLAAENEALRQQNEQYRDELTQPVDSYPPAYWGTAPPYRERHHHHDGDHDGDHDHEPKAPVFHPCTQLAGGRVQC</sequence>